<evidence type="ECO:0000313" key="2">
    <source>
        <dbReference type="Proteomes" id="UP001148737"/>
    </source>
</evidence>
<reference evidence="1" key="1">
    <citation type="submission" date="2022-07" db="EMBL/GenBank/DDBJ databases">
        <title>Genome Sequence of Lecanicillium saksenae.</title>
        <authorList>
            <person name="Buettner E."/>
        </authorList>
    </citation>
    <scope>NUCLEOTIDE SEQUENCE</scope>
    <source>
        <strain evidence="1">VT-O1</strain>
    </source>
</reference>
<dbReference type="EMBL" id="JANAKD010000479">
    <property type="protein sequence ID" value="KAJ3493513.1"/>
    <property type="molecule type" value="Genomic_DNA"/>
</dbReference>
<accession>A0ACC1QWA0</accession>
<dbReference type="Proteomes" id="UP001148737">
    <property type="component" value="Unassembled WGS sequence"/>
</dbReference>
<keyword evidence="2" id="KW-1185">Reference proteome</keyword>
<proteinExistence type="predicted"/>
<comment type="caution">
    <text evidence="1">The sequence shown here is derived from an EMBL/GenBank/DDBJ whole genome shotgun (WGS) entry which is preliminary data.</text>
</comment>
<protein>
    <submittedName>
        <fullName evidence="1">Uncharacterized protein</fullName>
    </submittedName>
</protein>
<sequence>MNRISNKLHDTRFNGTLGKNSEFSGHWGDPNEAVDKEWHKWGFGESVKYASFSTEEFASMGMDLEGSAKFTQEYGGGYIGFLEISHKMHCLNVIRQAYHREYYEKPENRKCATWLDDRPITIKVHISKRFPITASKCFDKTSCVALMLASFRTTGCLDLESVSKWIEEHEVPPPPVTGYPMPAGSKVWPKAP</sequence>
<organism evidence="1 2">
    <name type="scientific">Lecanicillium saksenae</name>
    <dbReference type="NCBI Taxonomy" id="468837"/>
    <lineage>
        <taxon>Eukaryota</taxon>
        <taxon>Fungi</taxon>
        <taxon>Dikarya</taxon>
        <taxon>Ascomycota</taxon>
        <taxon>Pezizomycotina</taxon>
        <taxon>Sordariomycetes</taxon>
        <taxon>Hypocreomycetidae</taxon>
        <taxon>Hypocreales</taxon>
        <taxon>Cordycipitaceae</taxon>
        <taxon>Lecanicillium</taxon>
    </lineage>
</organism>
<gene>
    <name evidence="1" type="ORF">NLG97_g4684</name>
</gene>
<name>A0ACC1QWA0_9HYPO</name>
<evidence type="ECO:0000313" key="1">
    <source>
        <dbReference type="EMBL" id="KAJ3493513.1"/>
    </source>
</evidence>